<feature type="compositionally biased region" description="Pro residues" evidence="1">
    <location>
        <begin position="96"/>
        <end position="111"/>
    </location>
</feature>
<feature type="region of interest" description="Disordered" evidence="1">
    <location>
        <begin position="197"/>
        <end position="245"/>
    </location>
</feature>
<protein>
    <submittedName>
        <fullName evidence="2">Uncharacterized protein</fullName>
    </submittedName>
</protein>
<keyword evidence="3" id="KW-1185">Reference proteome</keyword>
<evidence type="ECO:0000313" key="2">
    <source>
        <dbReference type="EMBL" id="EME76772.1"/>
    </source>
</evidence>
<sequence>MSTSTMSAGHRASPTTARATACRKRRRSCSPTPTLTPPLSPAILKSGHQDSSRPLKRMRARADYPSEIFVDTPAATPSVHTATATTLPTRTDASPLTPPPLSRSPPPPPPLSSGSLEHAAFAANNPNFGELVMDAYIANMRRHKQQDAAFARIQHSCRVTKYGAELAKAYTPGSTPPSAREKYREWMMEERYTGSFTPSRRLDHVQSSDDDNGAQTPASDVVDSPPAHVVEDEEEGHREEQSHTLAAKSVCASARRNCNSKSDLDALSRCSGSGKLTLDVDKEVH</sequence>
<evidence type="ECO:0000256" key="1">
    <source>
        <dbReference type="SAM" id="MobiDB-lite"/>
    </source>
</evidence>
<reference evidence="2 3" key="1">
    <citation type="journal article" date="2012" name="PLoS Pathog.">
        <title>Diverse lifestyles and strategies of plant pathogenesis encoded in the genomes of eighteen Dothideomycetes fungi.</title>
        <authorList>
            <person name="Ohm R.A."/>
            <person name="Feau N."/>
            <person name="Henrissat B."/>
            <person name="Schoch C.L."/>
            <person name="Horwitz B.A."/>
            <person name="Barry K.W."/>
            <person name="Condon B.J."/>
            <person name="Copeland A.C."/>
            <person name="Dhillon B."/>
            <person name="Glaser F."/>
            <person name="Hesse C.N."/>
            <person name="Kosti I."/>
            <person name="LaButti K."/>
            <person name="Lindquist E.A."/>
            <person name="Lucas S."/>
            <person name="Salamov A.A."/>
            <person name="Bradshaw R.E."/>
            <person name="Ciuffetti L."/>
            <person name="Hamelin R.C."/>
            <person name="Kema G.H.J."/>
            <person name="Lawrence C."/>
            <person name="Scott J.A."/>
            <person name="Spatafora J.W."/>
            <person name="Turgeon B.G."/>
            <person name="de Wit P.J.G.M."/>
            <person name="Zhong S."/>
            <person name="Goodwin S.B."/>
            <person name="Grigoriev I.V."/>
        </authorList>
    </citation>
    <scope>NUCLEOTIDE SEQUENCE [LARGE SCALE GENOMIC DNA]</scope>
    <source>
        <strain evidence="2 3">CIRAD86</strain>
    </source>
</reference>
<accession>M3AH08</accession>
<dbReference type="RefSeq" id="XP_007932617.1">
    <property type="nucleotide sequence ID" value="XM_007934426.1"/>
</dbReference>
<gene>
    <name evidence="2" type="ORF">MYCFIDRAFT_212766</name>
</gene>
<name>M3AH08_PSEFD</name>
<dbReference type="KEGG" id="pfj:MYCFIDRAFT_212766"/>
<organism evidence="2 3">
    <name type="scientific">Pseudocercospora fijiensis (strain CIRAD86)</name>
    <name type="common">Black leaf streak disease fungus</name>
    <name type="synonym">Mycosphaerella fijiensis</name>
    <dbReference type="NCBI Taxonomy" id="383855"/>
    <lineage>
        <taxon>Eukaryota</taxon>
        <taxon>Fungi</taxon>
        <taxon>Dikarya</taxon>
        <taxon>Ascomycota</taxon>
        <taxon>Pezizomycotina</taxon>
        <taxon>Dothideomycetes</taxon>
        <taxon>Dothideomycetidae</taxon>
        <taxon>Mycosphaerellales</taxon>
        <taxon>Mycosphaerellaceae</taxon>
        <taxon>Pseudocercospora</taxon>
    </lineage>
</organism>
<evidence type="ECO:0000313" key="3">
    <source>
        <dbReference type="Proteomes" id="UP000016932"/>
    </source>
</evidence>
<dbReference type="GeneID" id="19337829"/>
<dbReference type="Proteomes" id="UP000016932">
    <property type="component" value="Unassembled WGS sequence"/>
</dbReference>
<feature type="region of interest" description="Disordered" evidence="1">
    <location>
        <begin position="263"/>
        <end position="285"/>
    </location>
</feature>
<feature type="compositionally biased region" description="Low complexity" evidence="1">
    <location>
        <begin position="81"/>
        <end position="95"/>
    </location>
</feature>
<dbReference type="HOGENOM" id="CLU_977045_0_0_1"/>
<dbReference type="AlphaFoldDB" id="M3AH08"/>
<feature type="region of interest" description="Disordered" evidence="1">
    <location>
        <begin position="1"/>
        <end position="116"/>
    </location>
</feature>
<proteinExistence type="predicted"/>
<dbReference type="EMBL" id="KB446575">
    <property type="protein sequence ID" value="EME76772.1"/>
    <property type="molecule type" value="Genomic_DNA"/>
</dbReference>
<dbReference type="OrthoDB" id="3650608at2759"/>
<dbReference type="VEuPathDB" id="FungiDB:MYCFIDRAFT_212766"/>